<organism evidence="1 2">
    <name type="scientific">Candidatus Sulfobium mesophilum</name>
    <dbReference type="NCBI Taxonomy" id="2016548"/>
    <lineage>
        <taxon>Bacteria</taxon>
        <taxon>Pseudomonadati</taxon>
        <taxon>Nitrospirota</taxon>
        <taxon>Nitrospiria</taxon>
        <taxon>Nitrospirales</taxon>
        <taxon>Nitrospiraceae</taxon>
        <taxon>Candidatus Sulfobium</taxon>
    </lineage>
</organism>
<reference evidence="2" key="1">
    <citation type="submission" date="2018-03" db="EMBL/GenBank/DDBJ databases">
        <authorList>
            <person name="Zecchin S."/>
        </authorList>
    </citation>
    <scope>NUCLEOTIDE SEQUENCE [LARGE SCALE GENOMIC DNA]</scope>
</reference>
<sequence>MRLSATESIADGEKVLTVSQVDEVNFLLRKVSALSDVLNAASEAERTTDIMEELDKIRAILTV</sequence>
<accession>A0A2U3QGF7</accession>
<proteinExistence type="predicted"/>
<keyword evidence="2" id="KW-1185">Reference proteome</keyword>
<gene>
    <name evidence="1" type="ORF">NBG4_250036</name>
</gene>
<protein>
    <submittedName>
        <fullName evidence="1">Uncharacterized protein</fullName>
    </submittedName>
</protein>
<name>A0A2U3QGF7_9BACT</name>
<dbReference type="EMBL" id="OUUY01000070">
    <property type="protein sequence ID" value="SPQ00504.1"/>
    <property type="molecule type" value="Genomic_DNA"/>
</dbReference>
<dbReference type="AlphaFoldDB" id="A0A2U3QGF7"/>
<evidence type="ECO:0000313" key="2">
    <source>
        <dbReference type="Proteomes" id="UP000245125"/>
    </source>
</evidence>
<dbReference type="Proteomes" id="UP000245125">
    <property type="component" value="Unassembled WGS sequence"/>
</dbReference>
<evidence type="ECO:0000313" key="1">
    <source>
        <dbReference type="EMBL" id="SPQ00504.1"/>
    </source>
</evidence>